<dbReference type="Pfam" id="PF03704">
    <property type="entry name" value="BTAD"/>
    <property type="match status" value="1"/>
</dbReference>
<dbReference type="SMART" id="SM00028">
    <property type="entry name" value="TPR"/>
    <property type="match status" value="5"/>
</dbReference>
<dbReference type="InterPro" id="IPR019734">
    <property type="entry name" value="TPR_rpt"/>
</dbReference>
<dbReference type="Pfam" id="PF00486">
    <property type="entry name" value="Trans_reg_C"/>
    <property type="match status" value="1"/>
</dbReference>
<dbReference type="PRINTS" id="PR00364">
    <property type="entry name" value="DISEASERSIST"/>
</dbReference>
<organism evidence="7 8">
    <name type="scientific">Allokutzneria oryzae</name>
    <dbReference type="NCBI Taxonomy" id="1378989"/>
    <lineage>
        <taxon>Bacteria</taxon>
        <taxon>Bacillati</taxon>
        <taxon>Actinomycetota</taxon>
        <taxon>Actinomycetes</taxon>
        <taxon>Pseudonocardiales</taxon>
        <taxon>Pseudonocardiaceae</taxon>
        <taxon>Allokutzneria</taxon>
    </lineage>
</organism>
<sequence length="917" mass="97980">MSLVEFRLFGEVEAVFRGAGLSLGHARQRCVLALLLVEVNRVVPVPALLDGVWGENLPDTARVTLRSYLSRLRAALAPAGVTITRAGAGYRLTAPARTVDLHAFRTLVAAARSAEDPLPLLEQALALWRGDEPFAGLTAPGLDGLRALLVQERRCVELDRVDLLLDRGRHNELLPELVTAAAAAPLDERRAGQLMLAQYRLGRQADALTHYAGLRTSLAEELGVDPSPRLRELYQRILIAAPELTPAARTAPAQLPAPPRLFTGRATELARLSGVLARGNAATVSAVGGMGGVGKTALVLHWAHANLAAFPDGQLHVDLHGFDPAAPPMAPAIALRGFLDALGVPATAVPVDEHAQAALYRSLVAGRRLLIVLDNARDSEQVLPLLPGSSMCTVVITSRHRLDGLLATHGVHPLPMDVLTEPDAKDLLVRFLGADRVAAEPQAVADLLDRCARLPLALGIVAARAATHPGFPLSALAEELREGGTRLDTLDSGELTANLRAVFATTYRALSPDAVTLAGLLALAPGPDLGLPAAAVLADVAESSARALLRELAALHLVQEQTPGRYRMHDLVRLYAAEHAGAADDALRRLLTHYQDLVEHFASPALLPEVGNLVAATTFAADQGWLSRLPALAGRVPRMLDAFGHYDAALDLARFILDIGDPDLAAEASFCLGLTHWRLGHTAQAITHYERALGHAKAAGDRLAEAEALNGLGLAHWRLSDFEQARAEHEEALTIGRDLDDAYTQGYAHLGAGYVSHWVEDYARALDHHWAACEIARAAGGIGSLEWQALNGVGLALVRLGRAEDGRQRLAESLDLSRAAGDPYTTVSNLFCLGFALQALGELTAAAEHHRRSLALASEIGEQLHQARTHHCLGTIHDQLGEHDRAASHHARARVFAEQLGLPADETSTRWAVEPPD</sequence>
<evidence type="ECO:0000256" key="3">
    <source>
        <dbReference type="ARBA" id="ARBA00023125"/>
    </source>
</evidence>
<dbReference type="SUPFAM" id="SSF46894">
    <property type="entry name" value="C-terminal effector domain of the bipartite response regulators"/>
    <property type="match status" value="1"/>
</dbReference>
<dbReference type="Gene3D" id="3.40.50.300">
    <property type="entry name" value="P-loop containing nucleotide triphosphate hydrolases"/>
    <property type="match status" value="1"/>
</dbReference>
<dbReference type="InterPro" id="IPR051677">
    <property type="entry name" value="AfsR-DnrI-RedD_regulator"/>
</dbReference>
<dbReference type="InterPro" id="IPR036388">
    <property type="entry name" value="WH-like_DNA-bd_sf"/>
</dbReference>
<proteinExistence type="inferred from homology"/>
<keyword evidence="8" id="KW-1185">Reference proteome</keyword>
<dbReference type="InterPro" id="IPR027417">
    <property type="entry name" value="P-loop_NTPase"/>
</dbReference>
<name>A0ABV5ZTK0_9PSEU</name>
<dbReference type="InterPro" id="IPR005158">
    <property type="entry name" value="BTAD"/>
</dbReference>
<evidence type="ECO:0000313" key="8">
    <source>
        <dbReference type="Proteomes" id="UP001589693"/>
    </source>
</evidence>
<dbReference type="EMBL" id="JBHLZU010000008">
    <property type="protein sequence ID" value="MFB9904221.1"/>
    <property type="molecule type" value="Genomic_DNA"/>
</dbReference>
<dbReference type="InterPro" id="IPR001867">
    <property type="entry name" value="OmpR/PhoB-type_DNA-bd"/>
</dbReference>
<dbReference type="Pfam" id="PF13424">
    <property type="entry name" value="TPR_12"/>
    <property type="match status" value="2"/>
</dbReference>
<dbReference type="InterPro" id="IPR016032">
    <property type="entry name" value="Sig_transdc_resp-reg_C-effctor"/>
</dbReference>
<feature type="DNA-binding region" description="OmpR/PhoB-type" evidence="5">
    <location>
        <begin position="1"/>
        <end position="94"/>
    </location>
</feature>
<evidence type="ECO:0000259" key="6">
    <source>
        <dbReference type="PROSITE" id="PS51755"/>
    </source>
</evidence>
<evidence type="ECO:0000256" key="1">
    <source>
        <dbReference type="ARBA" id="ARBA00005820"/>
    </source>
</evidence>
<dbReference type="PROSITE" id="PS51755">
    <property type="entry name" value="OMPR_PHOB"/>
    <property type="match status" value="1"/>
</dbReference>
<dbReference type="CDD" id="cd15831">
    <property type="entry name" value="BTAD"/>
    <property type="match status" value="1"/>
</dbReference>
<gene>
    <name evidence="7" type="ORF">ACFFQA_09735</name>
</gene>
<dbReference type="PANTHER" id="PTHR35807">
    <property type="entry name" value="TRANSCRIPTIONAL REGULATOR REDD-RELATED"/>
    <property type="match status" value="1"/>
</dbReference>
<dbReference type="SMART" id="SM01043">
    <property type="entry name" value="BTAD"/>
    <property type="match status" value="1"/>
</dbReference>
<keyword evidence="2" id="KW-0805">Transcription regulation</keyword>
<dbReference type="RefSeq" id="WP_377851413.1">
    <property type="nucleotide sequence ID" value="NZ_JBHLZU010000008.1"/>
</dbReference>
<evidence type="ECO:0000256" key="5">
    <source>
        <dbReference type="PROSITE-ProRule" id="PRU01091"/>
    </source>
</evidence>
<evidence type="ECO:0000313" key="7">
    <source>
        <dbReference type="EMBL" id="MFB9904221.1"/>
    </source>
</evidence>
<comment type="similarity">
    <text evidence="1">Belongs to the AfsR/DnrI/RedD regulatory family.</text>
</comment>
<evidence type="ECO:0000256" key="2">
    <source>
        <dbReference type="ARBA" id="ARBA00023015"/>
    </source>
</evidence>
<dbReference type="PANTHER" id="PTHR35807:SF1">
    <property type="entry name" value="TRANSCRIPTIONAL REGULATOR REDD"/>
    <property type="match status" value="1"/>
</dbReference>
<dbReference type="SMART" id="SM00862">
    <property type="entry name" value="Trans_reg_C"/>
    <property type="match status" value="1"/>
</dbReference>
<comment type="caution">
    <text evidence="7">The sequence shown here is derived from an EMBL/GenBank/DDBJ whole genome shotgun (WGS) entry which is preliminary data.</text>
</comment>
<accession>A0ABV5ZTK0</accession>
<dbReference type="Gene3D" id="1.25.40.10">
    <property type="entry name" value="Tetratricopeptide repeat domain"/>
    <property type="match status" value="3"/>
</dbReference>
<dbReference type="SUPFAM" id="SSF48452">
    <property type="entry name" value="TPR-like"/>
    <property type="match status" value="3"/>
</dbReference>
<keyword evidence="4" id="KW-0804">Transcription</keyword>
<dbReference type="InterPro" id="IPR011990">
    <property type="entry name" value="TPR-like_helical_dom_sf"/>
</dbReference>
<reference evidence="7 8" key="1">
    <citation type="submission" date="2024-09" db="EMBL/GenBank/DDBJ databases">
        <authorList>
            <person name="Sun Q."/>
            <person name="Mori K."/>
        </authorList>
    </citation>
    <scope>NUCLEOTIDE SEQUENCE [LARGE SCALE GENOMIC DNA]</scope>
    <source>
        <strain evidence="7 8">TBRC 7907</strain>
    </source>
</reference>
<feature type="domain" description="OmpR/PhoB-type" evidence="6">
    <location>
        <begin position="1"/>
        <end position="94"/>
    </location>
</feature>
<keyword evidence="3 5" id="KW-0238">DNA-binding</keyword>
<protein>
    <submittedName>
        <fullName evidence="7">BTAD domain-containing putative transcriptional regulator</fullName>
    </submittedName>
</protein>
<dbReference type="Proteomes" id="UP001589693">
    <property type="component" value="Unassembled WGS sequence"/>
</dbReference>
<evidence type="ECO:0000256" key="4">
    <source>
        <dbReference type="ARBA" id="ARBA00023163"/>
    </source>
</evidence>
<dbReference type="SUPFAM" id="SSF52540">
    <property type="entry name" value="P-loop containing nucleoside triphosphate hydrolases"/>
    <property type="match status" value="1"/>
</dbReference>
<dbReference type="Gene3D" id="1.10.10.10">
    <property type="entry name" value="Winged helix-like DNA-binding domain superfamily/Winged helix DNA-binding domain"/>
    <property type="match status" value="1"/>
</dbReference>